<comment type="caution">
    <text evidence="2">The sequence shown here is derived from an EMBL/GenBank/DDBJ whole genome shotgun (WGS) entry which is preliminary data.</text>
</comment>
<dbReference type="Proteomes" id="UP000230066">
    <property type="component" value="Unassembled WGS sequence"/>
</dbReference>
<feature type="compositionally biased region" description="Polar residues" evidence="1">
    <location>
        <begin position="299"/>
        <end position="314"/>
    </location>
</feature>
<feature type="compositionally biased region" description="Polar residues" evidence="1">
    <location>
        <begin position="277"/>
        <end position="292"/>
    </location>
</feature>
<organism evidence="2 3">
    <name type="scientific">Fasciola hepatica</name>
    <name type="common">Liver fluke</name>
    <dbReference type="NCBI Taxonomy" id="6192"/>
    <lineage>
        <taxon>Eukaryota</taxon>
        <taxon>Metazoa</taxon>
        <taxon>Spiralia</taxon>
        <taxon>Lophotrochozoa</taxon>
        <taxon>Platyhelminthes</taxon>
        <taxon>Trematoda</taxon>
        <taxon>Digenea</taxon>
        <taxon>Plagiorchiida</taxon>
        <taxon>Echinostomata</taxon>
        <taxon>Echinostomatoidea</taxon>
        <taxon>Fasciolidae</taxon>
        <taxon>Fasciola</taxon>
    </lineage>
</organism>
<name>A0A4E0RZ58_FASHE</name>
<protein>
    <submittedName>
        <fullName evidence="2">Uncharacterized protein</fullName>
    </submittedName>
</protein>
<feature type="region of interest" description="Disordered" evidence="1">
    <location>
        <begin position="1"/>
        <end position="23"/>
    </location>
</feature>
<keyword evidence="3" id="KW-1185">Reference proteome</keyword>
<proteinExistence type="predicted"/>
<feature type="compositionally biased region" description="Basic and acidic residues" evidence="1">
    <location>
        <begin position="328"/>
        <end position="339"/>
    </location>
</feature>
<gene>
    <name evidence="2" type="ORF">D915_006882</name>
</gene>
<dbReference type="EMBL" id="JXXN02002908">
    <property type="protein sequence ID" value="THD22220.1"/>
    <property type="molecule type" value="Genomic_DNA"/>
</dbReference>
<evidence type="ECO:0000313" key="2">
    <source>
        <dbReference type="EMBL" id="THD22220.1"/>
    </source>
</evidence>
<accession>A0A4E0RZ58</accession>
<evidence type="ECO:0000313" key="3">
    <source>
        <dbReference type="Proteomes" id="UP000230066"/>
    </source>
</evidence>
<reference evidence="2" key="1">
    <citation type="submission" date="2019-03" db="EMBL/GenBank/DDBJ databases">
        <title>Improved annotation for the trematode Fasciola hepatica.</title>
        <authorList>
            <person name="Choi Y.-J."/>
            <person name="Martin J."/>
            <person name="Mitreva M."/>
        </authorList>
    </citation>
    <scope>NUCLEOTIDE SEQUENCE [LARGE SCALE GENOMIC DNA]</scope>
</reference>
<feature type="compositionally biased region" description="Basic and acidic residues" evidence="1">
    <location>
        <begin position="1"/>
        <end position="22"/>
    </location>
</feature>
<feature type="region of interest" description="Disordered" evidence="1">
    <location>
        <begin position="276"/>
        <end position="314"/>
    </location>
</feature>
<feature type="region of interest" description="Disordered" evidence="1">
    <location>
        <begin position="220"/>
        <end position="258"/>
    </location>
</feature>
<feature type="region of interest" description="Disordered" evidence="1">
    <location>
        <begin position="328"/>
        <end position="359"/>
    </location>
</feature>
<sequence length="489" mass="56011">MLSRQHVQEIRRRGSNKSERRRLNATIPVELPLKTSCERHLLDCSTAVARHIRQIGCNSINKPRITLPLHPIGGKWSKTAHRTTLPKAPGVMQDRQENRPVKSKISDSFADGKQPSTYADLDMEEFHSMYLPEWLLERVRPLWSGFEKPAPALTNRNQTGSKHTPKYTFKEARERLRKEKEKANVDIDELFSNLGLDTSEVALTAPIKWPIRLEAKEPKQDTKYIEKSVPTRNLSSSPKESQHASYSPLKKRTRKASEFRDRSVLFPIQTGRPVVRASNSVTKKPTHRVTSMEQKRSISSDQPSSGNPDQSNLMSRGMDLFALKLHSDVPPKKQTRDIRNNSFSSVEPNRDDRVPPKVSKFPLAGPSFVTETRPWSNLVSSFILGNSHNQQRLKTYPEGMQRLDRLSATFHESWPDRTRENLWISPPERLLNDVQFEKKISEIPGKIVRPFRALISSENGKGKPEAPDHPMWDTPEDLKTSYFSVFYIS</sequence>
<dbReference type="AlphaFoldDB" id="A0A4E0RZ58"/>
<feature type="compositionally biased region" description="Polar residues" evidence="1">
    <location>
        <begin position="230"/>
        <end position="245"/>
    </location>
</feature>
<evidence type="ECO:0000256" key="1">
    <source>
        <dbReference type="SAM" id="MobiDB-lite"/>
    </source>
</evidence>